<accession>A0AAV8TV50</accession>
<dbReference type="Pfam" id="PF20985">
    <property type="entry name" value="Legum_prodom"/>
    <property type="match status" value="1"/>
</dbReference>
<dbReference type="FunFam" id="3.40.50.1460:FF:000005">
    <property type="entry name" value="Vacuolar-processing enzyme beta-isozyme"/>
    <property type="match status" value="1"/>
</dbReference>
<dbReference type="InterPro" id="IPR043577">
    <property type="entry name" value="AE"/>
</dbReference>
<dbReference type="GO" id="GO:0051603">
    <property type="term" value="P:proteolysis involved in protein catabolic process"/>
    <property type="evidence" value="ECO:0007669"/>
    <property type="project" value="InterPro"/>
</dbReference>
<dbReference type="GO" id="GO:0006624">
    <property type="term" value="P:vacuolar protein processing"/>
    <property type="evidence" value="ECO:0007669"/>
    <property type="project" value="TreeGrafter"/>
</dbReference>
<keyword evidence="4" id="KW-0378">Hydrolase</keyword>
<dbReference type="PIRSF" id="PIRSF019663">
    <property type="entry name" value="Legumain"/>
    <property type="match status" value="1"/>
</dbReference>
<proteinExistence type="inferred from homology"/>
<evidence type="ECO:0000313" key="12">
    <source>
        <dbReference type="EMBL" id="KAJ8770846.1"/>
    </source>
</evidence>
<dbReference type="AlphaFoldDB" id="A0AAV8TV50"/>
<evidence type="ECO:0000256" key="4">
    <source>
        <dbReference type="ARBA" id="ARBA00022801"/>
    </source>
</evidence>
<protein>
    <recommendedName>
        <fullName evidence="11">Legumain prodomain domain-containing protein</fullName>
    </recommendedName>
</protein>
<comment type="caution">
    <text evidence="12">The sequence shown here is derived from an EMBL/GenBank/DDBJ whole genome shotgun (WGS) entry which is preliminary data.</text>
</comment>
<evidence type="ECO:0000259" key="11">
    <source>
        <dbReference type="Pfam" id="PF20985"/>
    </source>
</evidence>
<dbReference type="Pfam" id="PF01650">
    <property type="entry name" value="Peptidase_C13"/>
    <property type="match status" value="1"/>
</dbReference>
<evidence type="ECO:0000256" key="1">
    <source>
        <dbReference type="ARBA" id="ARBA00009941"/>
    </source>
</evidence>
<feature type="signal peptide" evidence="10">
    <location>
        <begin position="1"/>
        <end position="22"/>
    </location>
</feature>
<organism evidence="12 13">
    <name type="scientific">Erythroxylum novogranatense</name>
    <dbReference type="NCBI Taxonomy" id="1862640"/>
    <lineage>
        <taxon>Eukaryota</taxon>
        <taxon>Viridiplantae</taxon>
        <taxon>Streptophyta</taxon>
        <taxon>Embryophyta</taxon>
        <taxon>Tracheophyta</taxon>
        <taxon>Spermatophyta</taxon>
        <taxon>Magnoliopsida</taxon>
        <taxon>eudicotyledons</taxon>
        <taxon>Gunneridae</taxon>
        <taxon>Pentapetalae</taxon>
        <taxon>rosids</taxon>
        <taxon>fabids</taxon>
        <taxon>Malpighiales</taxon>
        <taxon>Erythroxylaceae</taxon>
        <taxon>Erythroxylum</taxon>
    </lineage>
</organism>
<feature type="domain" description="Legumain prodomain" evidence="11">
    <location>
        <begin position="372"/>
        <end position="468"/>
    </location>
</feature>
<dbReference type="Gene3D" id="3.40.50.1460">
    <property type="match status" value="1"/>
</dbReference>
<dbReference type="PANTHER" id="PTHR12000:SF50">
    <property type="entry name" value="VACUOLAR-PROCESSING ENZYME GAMMA-ISOZYME"/>
    <property type="match status" value="1"/>
</dbReference>
<dbReference type="PANTHER" id="PTHR12000">
    <property type="entry name" value="HEMOGLOBINASE FAMILY MEMBER"/>
    <property type="match status" value="1"/>
</dbReference>
<comment type="similarity">
    <text evidence="1">Belongs to the peptidase C13 family.</text>
</comment>
<feature type="active site" description="Nucleophile" evidence="8">
    <location>
        <position position="216"/>
    </location>
</feature>
<dbReference type="FunFam" id="1.10.132.130:FF:000001">
    <property type="entry name" value="Vacuolar-processing enzyme beta-isozyme"/>
    <property type="match status" value="1"/>
</dbReference>
<dbReference type="Gene3D" id="1.10.132.130">
    <property type="match status" value="1"/>
</dbReference>
<evidence type="ECO:0000256" key="7">
    <source>
        <dbReference type="ARBA" id="ARBA00023180"/>
    </source>
</evidence>
<dbReference type="InterPro" id="IPR046427">
    <property type="entry name" value="Legumain_prodom_sf"/>
</dbReference>
<feature type="active site" evidence="8">
    <location>
        <position position="175"/>
    </location>
</feature>
<dbReference type="PRINTS" id="PR00776">
    <property type="entry name" value="HEMOGLOBNASE"/>
</dbReference>
<keyword evidence="2" id="KW-0645">Protease</keyword>
<evidence type="ECO:0000256" key="5">
    <source>
        <dbReference type="ARBA" id="ARBA00022807"/>
    </source>
</evidence>
<dbReference type="GO" id="GO:0004197">
    <property type="term" value="F:cysteine-type endopeptidase activity"/>
    <property type="evidence" value="ECO:0007669"/>
    <property type="project" value="InterPro"/>
</dbReference>
<dbReference type="EMBL" id="JAIWQS010000003">
    <property type="protein sequence ID" value="KAJ8770846.1"/>
    <property type="molecule type" value="Genomic_DNA"/>
</dbReference>
<evidence type="ECO:0000256" key="6">
    <source>
        <dbReference type="ARBA" id="ARBA00023157"/>
    </source>
</evidence>
<gene>
    <name evidence="12" type="ORF">K2173_021761</name>
</gene>
<evidence type="ECO:0000256" key="8">
    <source>
        <dbReference type="PIRSR" id="PIRSR019663-1"/>
    </source>
</evidence>
<name>A0AAV8TV50_9ROSI</name>
<evidence type="ECO:0000256" key="3">
    <source>
        <dbReference type="ARBA" id="ARBA00022729"/>
    </source>
</evidence>
<dbReference type="PIRSF" id="PIRSF500139">
    <property type="entry name" value="AE"/>
    <property type="match status" value="1"/>
</dbReference>
<keyword evidence="13" id="KW-1185">Reference proteome</keyword>
<reference evidence="12 13" key="1">
    <citation type="submission" date="2021-09" db="EMBL/GenBank/DDBJ databases">
        <title>Genomic insights and catalytic innovation underlie evolution of tropane alkaloids biosynthesis.</title>
        <authorList>
            <person name="Wang Y.-J."/>
            <person name="Tian T."/>
            <person name="Huang J.-P."/>
            <person name="Huang S.-X."/>
        </authorList>
    </citation>
    <scope>NUCLEOTIDE SEQUENCE [LARGE SCALE GENOMIC DNA]</scope>
    <source>
        <strain evidence="12">KIB-2018</strain>
        <tissue evidence="12">Leaf</tissue>
    </source>
</reference>
<evidence type="ECO:0000313" key="13">
    <source>
        <dbReference type="Proteomes" id="UP001159364"/>
    </source>
</evidence>
<keyword evidence="3 10" id="KW-0732">Signal</keyword>
<evidence type="ECO:0000256" key="2">
    <source>
        <dbReference type="ARBA" id="ARBA00022670"/>
    </source>
</evidence>
<feature type="chain" id="PRO_5043474046" description="Legumain prodomain domain-containing protein" evidence="10">
    <location>
        <begin position="23"/>
        <end position="472"/>
    </location>
</feature>
<keyword evidence="5" id="KW-0788">Thiol protease</keyword>
<sequence length="472" mass="52100">MVSYGNGLLVLFLALVSPVCYSEKLTENSDELPSVTASGKSTHEESATCNADPKGKRWAVLIAGSREYSNYRHQADICHAYQLLRKGGLKEENIIVFMYDDIAYNPENPKKGIIINRPGGEDVYHGVPKDYTGKNATLHNLFTVLLNNKTGIRGGSGKALASGPNDHVFIYYTDHGAPGLVSFIDENLYAKDLIKVLKQMHQAKAYKSLVFYLEACESGSMFEGLLPSNINIYAMTASNKDESSYATYCPGEHPGPPAKYDTCLGDLFSVAWMEDCDLNDSSKETLQRQYEVAKKRTASNGDMSSHVMQYGNKKFCDESLCVYLGPKSAESYKSASSSPSNSLTQRDASLRHFIHKVNKAPEGSQEKVEAQKKLQEVLAHRQHVDSSINHIVTTIHGTEQVSEIMNSVRPSGLPLVDDWDCLKNFVTTYEKHCGPLSWYGKKYTRVMANMCNAGVKVEQMAVASTQACSSTA</sequence>
<dbReference type="CDD" id="cd21115">
    <property type="entry name" value="legumain_C"/>
    <property type="match status" value="1"/>
</dbReference>
<keyword evidence="7" id="KW-0325">Glycoprotein</keyword>
<evidence type="ECO:0000256" key="10">
    <source>
        <dbReference type="SAM" id="SignalP"/>
    </source>
</evidence>
<keyword evidence="6" id="KW-1015">Disulfide bond</keyword>
<feature type="region of interest" description="Disordered" evidence="9">
    <location>
        <begin position="31"/>
        <end position="50"/>
    </location>
</feature>
<dbReference type="InterPro" id="IPR048501">
    <property type="entry name" value="Legum_prodom"/>
</dbReference>
<dbReference type="InterPro" id="IPR001096">
    <property type="entry name" value="Peptidase_C13"/>
</dbReference>
<dbReference type="GO" id="GO:0005773">
    <property type="term" value="C:vacuole"/>
    <property type="evidence" value="ECO:0007669"/>
    <property type="project" value="GOC"/>
</dbReference>
<dbReference type="Proteomes" id="UP001159364">
    <property type="component" value="Linkage Group LG03"/>
</dbReference>
<evidence type="ECO:0000256" key="9">
    <source>
        <dbReference type="SAM" id="MobiDB-lite"/>
    </source>
</evidence>